<accession>A0A222ERF5</accession>
<organism evidence="1 2">
    <name type="scientific">Spiroplasma corruscae</name>
    <dbReference type="NCBI Taxonomy" id="216934"/>
    <lineage>
        <taxon>Bacteria</taxon>
        <taxon>Bacillati</taxon>
        <taxon>Mycoplasmatota</taxon>
        <taxon>Mollicutes</taxon>
        <taxon>Entomoplasmatales</taxon>
        <taxon>Spiroplasmataceae</taxon>
        <taxon>Spiroplasma</taxon>
    </lineage>
</organism>
<evidence type="ECO:0000313" key="1">
    <source>
        <dbReference type="EMBL" id="ASP28794.1"/>
    </source>
</evidence>
<reference evidence="1 2" key="1">
    <citation type="submission" date="2017-07" db="EMBL/GenBank/DDBJ databases">
        <title>Complete genome sequence of Spiroplasma corruscae EC-1 (DSM 19793).</title>
        <authorList>
            <person name="Tsai Y.-M."/>
            <person name="Lo W.-S."/>
            <person name="Kuo C.-H."/>
        </authorList>
    </citation>
    <scope>NUCLEOTIDE SEQUENCE [LARGE SCALE GENOMIC DNA]</scope>
    <source>
        <strain evidence="1 2">EC-1</strain>
        <plasmid evidence="1 2">unnamed</plasmid>
    </source>
</reference>
<dbReference type="EMBL" id="CP022536">
    <property type="protein sequence ID" value="ASP28794.1"/>
    <property type="molecule type" value="Genomic_DNA"/>
</dbReference>
<name>A0A222ERF5_9MOLU</name>
<dbReference type="AlphaFoldDB" id="A0A222ERF5"/>
<proteinExistence type="predicted"/>
<protein>
    <submittedName>
        <fullName evidence="1">Uncharacterized protein</fullName>
    </submittedName>
</protein>
<keyword evidence="1" id="KW-0614">Plasmid</keyword>
<dbReference type="KEGG" id="scou:SCORR_v1c10220"/>
<keyword evidence="2" id="KW-1185">Reference proteome</keyword>
<gene>
    <name evidence="1" type="ORF">SCORR_v1c10220</name>
</gene>
<sequence length="87" mass="10941">MLPIEKYRNFESLAFQYQEKEDLFYLVLKEIDQQKRNNKFTYVTTLRLKYREHFGIFLDILKYATVEELINIAKPFFKKYREYRKRK</sequence>
<geneLocation type="plasmid" evidence="1 2">
    <name>unnamed</name>
</geneLocation>
<dbReference type="Proteomes" id="UP000203229">
    <property type="component" value="Plasmid unnamed"/>
</dbReference>
<evidence type="ECO:0000313" key="2">
    <source>
        <dbReference type="Proteomes" id="UP000203229"/>
    </source>
</evidence>
<dbReference type="RefSeq" id="WP_094049935.1">
    <property type="nucleotide sequence ID" value="NZ_CP022536.1"/>
</dbReference>